<dbReference type="GO" id="GO:0016620">
    <property type="term" value="F:oxidoreductase activity, acting on the aldehyde or oxo group of donors, NAD or NADP as acceptor"/>
    <property type="evidence" value="ECO:0007669"/>
    <property type="project" value="InterPro"/>
</dbReference>
<dbReference type="EMBL" id="JACIFP010000001">
    <property type="protein sequence ID" value="MBB4133696.1"/>
    <property type="molecule type" value="Genomic_DNA"/>
</dbReference>
<dbReference type="InterPro" id="IPR016163">
    <property type="entry name" value="Ald_DH_C"/>
</dbReference>
<dbReference type="Pfam" id="PF00171">
    <property type="entry name" value="Aldedh"/>
    <property type="match status" value="1"/>
</dbReference>
<dbReference type="Gene3D" id="3.40.309.10">
    <property type="entry name" value="Aldehyde Dehydrogenase, Chain A, domain 2"/>
    <property type="match status" value="1"/>
</dbReference>
<organism evidence="4 5">
    <name type="scientific">Gordonia humi</name>
    <dbReference type="NCBI Taxonomy" id="686429"/>
    <lineage>
        <taxon>Bacteria</taxon>
        <taxon>Bacillati</taxon>
        <taxon>Actinomycetota</taxon>
        <taxon>Actinomycetes</taxon>
        <taxon>Mycobacteriales</taxon>
        <taxon>Gordoniaceae</taxon>
        <taxon>Gordonia</taxon>
    </lineage>
</organism>
<protein>
    <submittedName>
        <fullName evidence="4">Acyl-CoA reductase-like NAD-dependent aldehyde dehydrogenase</fullName>
    </submittedName>
</protein>
<dbReference type="InterPro" id="IPR016161">
    <property type="entry name" value="Ald_DH/histidinol_DH"/>
</dbReference>
<evidence type="ECO:0000259" key="3">
    <source>
        <dbReference type="Pfam" id="PF00171"/>
    </source>
</evidence>
<dbReference type="PANTHER" id="PTHR11699">
    <property type="entry name" value="ALDEHYDE DEHYDROGENASE-RELATED"/>
    <property type="match status" value="1"/>
</dbReference>
<evidence type="ECO:0000256" key="1">
    <source>
        <dbReference type="ARBA" id="ARBA00009986"/>
    </source>
</evidence>
<keyword evidence="5" id="KW-1185">Reference proteome</keyword>
<dbReference type="SUPFAM" id="SSF53720">
    <property type="entry name" value="ALDH-like"/>
    <property type="match status" value="1"/>
</dbReference>
<sequence>MPHYRMFIDGEHVDTDESFDMVNPSTGEVWATVAKGTTEHVDAAVEAAQRAFESSGWRDTPMADRADLIDRAAARLADRLDELSALAAQENGVPVRLAAGLLIGMPIMHAQHFAEMARSFEWEAPVGEAGLVRKEPFGVVAGIVPWNVPLVVGTWKVIPAIATGNSVILKVDEKTPITELALAEALTAEGLPPGVLNIVTGDAEEVGNHISAHPGIRKVSYTGSTPTGRTVMRHAAENVKALTLELGGKGANIVLEDADLDRAVDGSLWAFLVNAGQACESGTRLLLPESIHDEFVDRMIARMKTLTIGDSSDPATDLGPVVNARQRDRISHYLEIAEKEGATVAYGGTLSGPQYETGYWIHPTVLTDVTNDMKVAAEEIFGPVVSVLKYSTVEEAISIANDTEYGLSAGVWSTDNDRALDIARRLDAGTVWINDWHVLSGQLPFGGFKQSGFGREMGPNALDEYTQEKAISFDDGAPREEKLWQAVLSTPPSAAS</sequence>
<evidence type="ECO:0000256" key="2">
    <source>
        <dbReference type="ARBA" id="ARBA00023002"/>
    </source>
</evidence>
<dbReference type="InterPro" id="IPR015590">
    <property type="entry name" value="Aldehyde_DH_dom"/>
</dbReference>
<evidence type="ECO:0000313" key="5">
    <source>
        <dbReference type="Proteomes" id="UP000551501"/>
    </source>
</evidence>
<dbReference type="FunFam" id="3.40.605.10:FF:000026">
    <property type="entry name" value="Aldehyde dehydrogenase, putative"/>
    <property type="match status" value="1"/>
</dbReference>
<dbReference type="FunFam" id="3.40.605.10:FF:000007">
    <property type="entry name" value="NAD/NADP-dependent betaine aldehyde dehydrogenase"/>
    <property type="match status" value="1"/>
</dbReference>
<proteinExistence type="inferred from homology"/>
<comment type="similarity">
    <text evidence="1">Belongs to the aldehyde dehydrogenase family.</text>
</comment>
<reference evidence="4 5" key="1">
    <citation type="submission" date="2020-08" db="EMBL/GenBank/DDBJ databases">
        <title>Sequencing the genomes of 1000 actinobacteria strains.</title>
        <authorList>
            <person name="Klenk H.-P."/>
        </authorList>
    </citation>
    <scope>NUCLEOTIDE SEQUENCE [LARGE SCALE GENOMIC DNA]</scope>
    <source>
        <strain evidence="4 5">DSM 45298</strain>
    </source>
</reference>
<keyword evidence="2" id="KW-0560">Oxidoreductase</keyword>
<dbReference type="RefSeq" id="WP_183368854.1">
    <property type="nucleotide sequence ID" value="NZ_BAABHL010000022.1"/>
</dbReference>
<dbReference type="Proteomes" id="UP000551501">
    <property type="component" value="Unassembled WGS sequence"/>
</dbReference>
<dbReference type="InterPro" id="IPR016162">
    <property type="entry name" value="Ald_DH_N"/>
</dbReference>
<evidence type="ECO:0000313" key="4">
    <source>
        <dbReference type="EMBL" id="MBB4133696.1"/>
    </source>
</evidence>
<comment type="caution">
    <text evidence="4">The sequence shown here is derived from an EMBL/GenBank/DDBJ whole genome shotgun (WGS) entry which is preliminary data.</text>
</comment>
<dbReference type="Gene3D" id="3.40.605.10">
    <property type="entry name" value="Aldehyde Dehydrogenase, Chain A, domain 1"/>
    <property type="match status" value="1"/>
</dbReference>
<feature type="domain" description="Aldehyde dehydrogenase" evidence="3">
    <location>
        <begin position="16"/>
        <end position="471"/>
    </location>
</feature>
<name>A0A840EV25_9ACTN</name>
<dbReference type="FunFam" id="3.40.309.10:FF:000012">
    <property type="entry name" value="Betaine aldehyde dehydrogenase"/>
    <property type="match status" value="1"/>
</dbReference>
<accession>A0A840EV25</accession>
<gene>
    <name evidence="4" type="ORF">BKA16_000248</name>
</gene>
<dbReference type="AlphaFoldDB" id="A0A840EV25"/>